<dbReference type="STRING" id="1314800.A0A1B7MPQ0"/>
<evidence type="ECO:0000313" key="2">
    <source>
        <dbReference type="Proteomes" id="UP000092154"/>
    </source>
</evidence>
<dbReference type="SUPFAM" id="SSF52058">
    <property type="entry name" value="L domain-like"/>
    <property type="match status" value="1"/>
</dbReference>
<keyword evidence="2" id="KW-1185">Reference proteome</keyword>
<evidence type="ECO:0008006" key="3">
    <source>
        <dbReference type="Google" id="ProtNLM"/>
    </source>
</evidence>
<dbReference type="OrthoDB" id="2650391at2759"/>
<accession>A0A1B7MPQ0</accession>
<evidence type="ECO:0000313" key="1">
    <source>
        <dbReference type="EMBL" id="OAX34541.1"/>
    </source>
</evidence>
<organism evidence="1 2">
    <name type="scientific">Rhizopogon vinicolor AM-OR11-026</name>
    <dbReference type="NCBI Taxonomy" id="1314800"/>
    <lineage>
        <taxon>Eukaryota</taxon>
        <taxon>Fungi</taxon>
        <taxon>Dikarya</taxon>
        <taxon>Basidiomycota</taxon>
        <taxon>Agaricomycotina</taxon>
        <taxon>Agaricomycetes</taxon>
        <taxon>Agaricomycetidae</taxon>
        <taxon>Boletales</taxon>
        <taxon>Suillineae</taxon>
        <taxon>Rhizopogonaceae</taxon>
        <taxon>Rhizopogon</taxon>
    </lineage>
</organism>
<name>A0A1B7MPQ0_9AGAM</name>
<dbReference type="InterPro" id="IPR032675">
    <property type="entry name" value="LRR_dom_sf"/>
</dbReference>
<reference evidence="1 2" key="1">
    <citation type="submission" date="2016-06" db="EMBL/GenBank/DDBJ databases">
        <title>Comparative genomics of the ectomycorrhizal sister species Rhizopogon vinicolor and Rhizopogon vesiculosus (Basidiomycota: Boletales) reveals a divergence of the mating type B locus.</title>
        <authorList>
            <consortium name="DOE Joint Genome Institute"/>
            <person name="Mujic A.B."/>
            <person name="Kuo A."/>
            <person name="Tritt A."/>
            <person name="Lipzen A."/>
            <person name="Chen C."/>
            <person name="Johnson J."/>
            <person name="Sharma A."/>
            <person name="Barry K."/>
            <person name="Grigoriev I.V."/>
            <person name="Spatafora J.W."/>
        </authorList>
    </citation>
    <scope>NUCLEOTIDE SEQUENCE [LARGE SCALE GENOMIC DNA]</scope>
    <source>
        <strain evidence="1 2">AM-OR11-026</strain>
    </source>
</reference>
<gene>
    <name evidence="1" type="ORF">K503DRAFT_868848</name>
</gene>
<dbReference type="InParanoid" id="A0A1B7MPQ0"/>
<dbReference type="Gene3D" id="3.80.10.10">
    <property type="entry name" value="Ribonuclease Inhibitor"/>
    <property type="match status" value="1"/>
</dbReference>
<proteinExistence type="predicted"/>
<dbReference type="AlphaFoldDB" id="A0A1B7MPQ0"/>
<sequence length="473" mass="53705">MHRALSILDVLLEIFAHLDPSESLSIKPLYRSSLVALTTTCKIFYEPAMDVLWAHMDDYGITPLLGCVPRLHPLMYPVDRQSSRFRPECVEPLSEQEACQFLRHSARVRSFTASMWSFKHLNLLTTLPINTCVFPRLLVLHVAATLADREKHSLSSLFLSHVLRDSFHGLENLHIGTFTVNTINGLHLLSETVRSCKQLKHLECTLLDYATWKHLSNLPTLATVKIDQGMYEVQLDRDSVNFATFLNLTSLKFHLRTATNIITLMQHSEFPSLKVFDIHVVTLSHAETEQIFYALSQCEAYKTLEHIVLRSKSRNVQGTDERSLPTATTQLLRFTQLRILKLSLDCPIILDNHLLFEAMSRWPHIRSIELQNTPLVTFRGLFAALRLCPDLHGLAIDIDAVNIDIDPEAEPFQHTSLQSLAVGSSKTEDPEAAARIIFSMLPSISHVDHDWNTSEWDEVNGQLESFRVSAVNV</sequence>
<protein>
    <recommendedName>
        <fullName evidence="3">F-box domain-containing protein</fullName>
    </recommendedName>
</protein>
<dbReference type="Proteomes" id="UP000092154">
    <property type="component" value="Unassembled WGS sequence"/>
</dbReference>
<dbReference type="EMBL" id="KV448598">
    <property type="protein sequence ID" value="OAX34541.1"/>
    <property type="molecule type" value="Genomic_DNA"/>
</dbReference>